<sequence>MSAFLGQIHYWLYGKIRRVIEREELICEKAAAMCRPTAEELREQVWQTYGSPLPDAELAGLIDHDNIHGWLQRQINIAETREAAFIKELLDMCGEAARENVGQAFTEHGILCGRHAREQSSGEIAGADAIYKVLNDYYLNGMPCDQADMVVSSNSDSVAWENESCLQAKNWSRARVGETDMKEFYQRWLAGFVQGANPAYEYKQIADTAKGDRVNRYEVRRRG</sequence>
<accession>A0A498R4M1</accession>
<dbReference type="EMBL" id="UPPP01000077">
    <property type="protein sequence ID" value="VBB07636.1"/>
    <property type="molecule type" value="Genomic_DNA"/>
</dbReference>
<keyword evidence="2" id="KW-1185">Reference proteome</keyword>
<gene>
    <name evidence="1" type="ORF">LUCI_2901</name>
</gene>
<organism evidence="1 2">
    <name type="scientific">Lucifera butyrica</name>
    <dbReference type="NCBI Taxonomy" id="1351585"/>
    <lineage>
        <taxon>Bacteria</taxon>
        <taxon>Bacillati</taxon>
        <taxon>Bacillota</taxon>
        <taxon>Negativicutes</taxon>
        <taxon>Veillonellales</taxon>
        <taxon>Veillonellaceae</taxon>
        <taxon>Lucifera</taxon>
    </lineage>
</organism>
<dbReference type="Proteomes" id="UP000277811">
    <property type="component" value="Unassembled WGS sequence"/>
</dbReference>
<dbReference type="OrthoDB" id="9777242at2"/>
<protein>
    <submittedName>
        <fullName evidence="1">Uncharacterized protein</fullName>
    </submittedName>
</protein>
<name>A0A498R4M1_9FIRM</name>
<dbReference type="AlphaFoldDB" id="A0A498R4M1"/>
<proteinExistence type="predicted"/>
<evidence type="ECO:0000313" key="2">
    <source>
        <dbReference type="Proteomes" id="UP000277811"/>
    </source>
</evidence>
<dbReference type="RefSeq" id="WP_122628568.1">
    <property type="nucleotide sequence ID" value="NZ_UPPP01000077.1"/>
</dbReference>
<evidence type="ECO:0000313" key="1">
    <source>
        <dbReference type="EMBL" id="VBB07636.1"/>
    </source>
</evidence>
<reference evidence="1 2" key="1">
    <citation type="submission" date="2018-06" db="EMBL/GenBank/DDBJ databases">
        <authorList>
            <person name="Strepis N."/>
        </authorList>
    </citation>
    <scope>NUCLEOTIDE SEQUENCE [LARGE SCALE GENOMIC DNA]</scope>
    <source>
        <strain evidence="1">LUCI</strain>
    </source>
</reference>